<organism evidence="3 4">
    <name type="scientific">Nocardia otitidiscaviarum</name>
    <dbReference type="NCBI Taxonomy" id="1823"/>
    <lineage>
        <taxon>Bacteria</taxon>
        <taxon>Bacillati</taxon>
        <taxon>Actinomycetota</taxon>
        <taxon>Actinomycetes</taxon>
        <taxon>Mycobacteriales</taxon>
        <taxon>Nocardiaceae</taxon>
        <taxon>Nocardia</taxon>
    </lineage>
</organism>
<keyword evidence="4" id="KW-1185">Reference proteome</keyword>
<dbReference type="STRING" id="1406858.GCA_000710895_07257"/>
<dbReference type="EMBL" id="UGRY01000002">
    <property type="protein sequence ID" value="SUA76602.1"/>
    <property type="molecule type" value="Genomic_DNA"/>
</dbReference>
<protein>
    <recommendedName>
        <fullName evidence="6">WXG100 family type VII secretion target</fullName>
    </recommendedName>
</protein>
<dbReference type="Proteomes" id="UP000255467">
    <property type="component" value="Unassembled WGS sequence"/>
</dbReference>
<name>A0A378YHG4_9NOCA</name>
<dbReference type="AlphaFoldDB" id="A0A378YHG4"/>
<evidence type="ECO:0000313" key="4">
    <source>
        <dbReference type="Proteomes" id="UP000255467"/>
    </source>
</evidence>
<evidence type="ECO:0000313" key="2">
    <source>
        <dbReference type="EMBL" id="QDP81795.1"/>
    </source>
</evidence>
<dbReference type="OrthoDB" id="4560721at2"/>
<reference evidence="3 4" key="1">
    <citation type="submission" date="2018-06" db="EMBL/GenBank/DDBJ databases">
        <authorList>
            <consortium name="Pathogen Informatics"/>
            <person name="Doyle S."/>
        </authorList>
    </citation>
    <scope>NUCLEOTIDE SEQUENCE [LARGE SCALE GENOMIC DNA]</scope>
    <source>
        <strain evidence="3 4">NCTC1934</strain>
    </source>
</reference>
<accession>A0A378YHG4</accession>
<dbReference type="KEGG" id="nod:FOH10_26765"/>
<dbReference type="GeneID" id="80335967"/>
<evidence type="ECO:0008006" key="6">
    <source>
        <dbReference type="Google" id="ProtNLM"/>
    </source>
</evidence>
<sequence>MTQPLEVYTEQLRNAATATGTVQTKLDSVLTTLKAAINGRGEPWGDDEIGTNFADDANGQDGYRTTRDDYLSSLANMATTFESFSAGQTKAADYLEAQDKANGDQYR</sequence>
<evidence type="ECO:0000313" key="5">
    <source>
        <dbReference type="Proteomes" id="UP000317039"/>
    </source>
</evidence>
<proteinExistence type="predicted"/>
<evidence type="ECO:0000256" key="1">
    <source>
        <dbReference type="SAM" id="MobiDB-lite"/>
    </source>
</evidence>
<dbReference type="RefSeq" id="WP_039809788.1">
    <property type="nucleotide sequence ID" value="NZ_CP041695.1"/>
</dbReference>
<dbReference type="Gene3D" id="1.10.287.1060">
    <property type="entry name" value="ESAT-6-like"/>
    <property type="match status" value="1"/>
</dbReference>
<feature type="region of interest" description="Disordered" evidence="1">
    <location>
        <begin position="40"/>
        <end position="62"/>
    </location>
</feature>
<evidence type="ECO:0000313" key="3">
    <source>
        <dbReference type="EMBL" id="SUA76602.1"/>
    </source>
</evidence>
<dbReference type="EMBL" id="CP041695">
    <property type="protein sequence ID" value="QDP81795.1"/>
    <property type="molecule type" value="Genomic_DNA"/>
</dbReference>
<reference evidence="2 5" key="2">
    <citation type="submission" date="2019-07" db="EMBL/GenBank/DDBJ databases">
        <title>Complete Genome Sequence and Methylome Analysis of Nocardia otitidis-caviarum NEB252.</title>
        <authorList>
            <person name="Fomenkov A."/>
            <person name="Anton B.P."/>
            <person name="Vincze T."/>
            <person name="Roberts R.J."/>
        </authorList>
    </citation>
    <scope>NUCLEOTIDE SEQUENCE [LARGE SCALE GENOMIC DNA]</scope>
    <source>
        <strain evidence="2 5">NEB252</strain>
    </source>
</reference>
<gene>
    <name evidence="2" type="ORF">FOH10_26765</name>
    <name evidence="3" type="ORF">NCTC1934_02623</name>
</gene>
<dbReference type="Proteomes" id="UP000317039">
    <property type="component" value="Chromosome"/>
</dbReference>